<keyword evidence="3" id="KW-1185">Reference proteome</keyword>
<gene>
    <name evidence="2" type="ORF">ElyMa_002388200</name>
</gene>
<protein>
    <recommendedName>
        <fullName evidence="4">Farnesoic acid O-methyl transferase domain-containing protein</fullName>
    </recommendedName>
</protein>
<comment type="caution">
    <text evidence="2">The sequence shown here is derived from an EMBL/GenBank/DDBJ whole genome shotgun (WGS) entry which is preliminary data.</text>
</comment>
<dbReference type="AlphaFoldDB" id="A0AAV4GCX3"/>
<sequence length="112" mass="12327">MASDYSSSAHSTTSVSPTPSLPPSPTIECPEDIPYLIFGTGWNYHQIEIHDESCVSQAHYHSADCDNDHSVAIWKGKSPFRSVLSLQADGPRPRRHIKIDGARTQGTILQSH</sequence>
<organism evidence="2 3">
    <name type="scientific">Elysia marginata</name>
    <dbReference type="NCBI Taxonomy" id="1093978"/>
    <lineage>
        <taxon>Eukaryota</taxon>
        <taxon>Metazoa</taxon>
        <taxon>Spiralia</taxon>
        <taxon>Lophotrochozoa</taxon>
        <taxon>Mollusca</taxon>
        <taxon>Gastropoda</taxon>
        <taxon>Heterobranchia</taxon>
        <taxon>Euthyneura</taxon>
        <taxon>Panpulmonata</taxon>
        <taxon>Sacoglossa</taxon>
        <taxon>Placobranchoidea</taxon>
        <taxon>Plakobranchidae</taxon>
        <taxon>Elysia</taxon>
    </lineage>
</organism>
<feature type="region of interest" description="Disordered" evidence="1">
    <location>
        <begin position="1"/>
        <end position="27"/>
    </location>
</feature>
<dbReference type="Proteomes" id="UP000762676">
    <property type="component" value="Unassembled WGS sequence"/>
</dbReference>
<proteinExistence type="predicted"/>
<dbReference type="EMBL" id="BMAT01004921">
    <property type="protein sequence ID" value="GFR83353.1"/>
    <property type="molecule type" value="Genomic_DNA"/>
</dbReference>
<evidence type="ECO:0000313" key="2">
    <source>
        <dbReference type="EMBL" id="GFR83353.1"/>
    </source>
</evidence>
<feature type="compositionally biased region" description="Low complexity" evidence="1">
    <location>
        <begin position="1"/>
        <end position="18"/>
    </location>
</feature>
<evidence type="ECO:0008006" key="4">
    <source>
        <dbReference type="Google" id="ProtNLM"/>
    </source>
</evidence>
<reference evidence="2 3" key="1">
    <citation type="journal article" date="2021" name="Elife">
        <title>Chloroplast acquisition without the gene transfer in kleptoplastic sea slugs, Plakobranchus ocellatus.</title>
        <authorList>
            <person name="Maeda T."/>
            <person name="Takahashi S."/>
            <person name="Yoshida T."/>
            <person name="Shimamura S."/>
            <person name="Takaki Y."/>
            <person name="Nagai Y."/>
            <person name="Toyoda A."/>
            <person name="Suzuki Y."/>
            <person name="Arimoto A."/>
            <person name="Ishii H."/>
            <person name="Satoh N."/>
            <person name="Nishiyama T."/>
            <person name="Hasebe M."/>
            <person name="Maruyama T."/>
            <person name="Minagawa J."/>
            <person name="Obokata J."/>
            <person name="Shigenobu S."/>
        </authorList>
    </citation>
    <scope>NUCLEOTIDE SEQUENCE [LARGE SCALE GENOMIC DNA]</scope>
</reference>
<accession>A0AAV4GCX3</accession>
<evidence type="ECO:0000256" key="1">
    <source>
        <dbReference type="SAM" id="MobiDB-lite"/>
    </source>
</evidence>
<name>A0AAV4GCX3_9GAST</name>
<evidence type="ECO:0000313" key="3">
    <source>
        <dbReference type="Proteomes" id="UP000762676"/>
    </source>
</evidence>